<dbReference type="GeneID" id="98664068"/>
<evidence type="ECO:0000256" key="2">
    <source>
        <dbReference type="ARBA" id="ARBA00022827"/>
    </source>
</evidence>
<keyword evidence="5" id="KW-1185">Reference proteome</keyword>
<proteinExistence type="predicted"/>
<dbReference type="Pfam" id="PF01565">
    <property type="entry name" value="FAD_binding_4"/>
    <property type="match status" value="1"/>
</dbReference>
<evidence type="ECO:0000313" key="5">
    <source>
        <dbReference type="Proteomes" id="UP000183299"/>
    </source>
</evidence>
<dbReference type="PROSITE" id="PS51387">
    <property type="entry name" value="FAD_PCMH"/>
    <property type="match status" value="1"/>
</dbReference>
<organism evidence="4 5">
    <name type="scientific">Celeribacter halophilus</name>
    <dbReference type="NCBI Taxonomy" id="576117"/>
    <lineage>
        <taxon>Bacteria</taxon>
        <taxon>Pseudomonadati</taxon>
        <taxon>Pseudomonadota</taxon>
        <taxon>Alphaproteobacteria</taxon>
        <taxon>Rhodobacterales</taxon>
        <taxon>Roseobacteraceae</taxon>
        <taxon>Celeribacter</taxon>
    </lineage>
</organism>
<dbReference type="GO" id="GO:0008720">
    <property type="term" value="F:D-lactate dehydrogenase (NAD+) activity"/>
    <property type="evidence" value="ECO:0007669"/>
    <property type="project" value="TreeGrafter"/>
</dbReference>
<dbReference type="RefSeq" id="WP_066606335.1">
    <property type="nucleotide sequence ID" value="NZ_FORY01000002.1"/>
</dbReference>
<dbReference type="GO" id="GO:1903457">
    <property type="term" value="P:lactate catabolic process"/>
    <property type="evidence" value="ECO:0007669"/>
    <property type="project" value="TreeGrafter"/>
</dbReference>
<evidence type="ECO:0000259" key="3">
    <source>
        <dbReference type="PROSITE" id="PS51387"/>
    </source>
</evidence>
<feature type="domain" description="FAD-binding PCMH-type" evidence="3">
    <location>
        <begin position="42"/>
        <end position="216"/>
    </location>
</feature>
<dbReference type="EMBL" id="FORY01000002">
    <property type="protein sequence ID" value="SFJ18504.1"/>
    <property type="molecule type" value="Genomic_DNA"/>
</dbReference>
<keyword evidence="2" id="KW-0274">FAD</keyword>
<dbReference type="InterPro" id="IPR006094">
    <property type="entry name" value="Oxid_FAD_bind_N"/>
</dbReference>
<dbReference type="GO" id="GO:0004458">
    <property type="term" value="F:D-lactate dehydrogenase (cytochrome) activity"/>
    <property type="evidence" value="ECO:0007669"/>
    <property type="project" value="TreeGrafter"/>
</dbReference>
<reference evidence="4 5" key="1">
    <citation type="submission" date="2016-10" db="EMBL/GenBank/DDBJ databases">
        <authorList>
            <person name="de Groot N.N."/>
        </authorList>
    </citation>
    <scope>NUCLEOTIDE SEQUENCE [LARGE SCALE GENOMIC DNA]</scope>
    <source>
        <strain evidence="4 5">CGMCC 1.8891</strain>
    </source>
</reference>
<dbReference type="GO" id="GO:0071949">
    <property type="term" value="F:FAD binding"/>
    <property type="evidence" value="ECO:0007669"/>
    <property type="project" value="InterPro"/>
</dbReference>
<dbReference type="InterPro" id="IPR036318">
    <property type="entry name" value="FAD-bd_PCMH-like_sf"/>
</dbReference>
<name>A0A1I3PA90_9RHOB</name>
<dbReference type="OrthoDB" id="9811261at2"/>
<protein>
    <submittedName>
        <fullName evidence="4">FAD/FMN-containing dehydrogenase</fullName>
    </submittedName>
</protein>
<dbReference type="SUPFAM" id="SSF56176">
    <property type="entry name" value="FAD-binding/transporter-associated domain-like"/>
    <property type="match status" value="1"/>
</dbReference>
<gene>
    <name evidence="4" type="ORF">SAMN04488138_102264</name>
</gene>
<dbReference type="Proteomes" id="UP000183299">
    <property type="component" value="Unassembled WGS sequence"/>
</dbReference>
<dbReference type="PANTHER" id="PTHR11748">
    <property type="entry name" value="D-LACTATE DEHYDROGENASE"/>
    <property type="match status" value="1"/>
</dbReference>
<dbReference type="AlphaFoldDB" id="A0A1I3PA90"/>
<dbReference type="STRING" id="576117.SAMN04488138_102264"/>
<evidence type="ECO:0000313" key="4">
    <source>
        <dbReference type="EMBL" id="SFJ18504.1"/>
    </source>
</evidence>
<dbReference type="SUPFAM" id="SSF55103">
    <property type="entry name" value="FAD-linked oxidases, C-terminal domain"/>
    <property type="match status" value="1"/>
</dbReference>
<dbReference type="InterPro" id="IPR016166">
    <property type="entry name" value="FAD-bd_PCMH"/>
</dbReference>
<evidence type="ECO:0000256" key="1">
    <source>
        <dbReference type="ARBA" id="ARBA00022630"/>
    </source>
</evidence>
<accession>A0A1I3PA90</accession>
<dbReference type="Gene3D" id="3.30.465.10">
    <property type="match status" value="1"/>
</dbReference>
<keyword evidence="1" id="KW-0285">Flavoprotein</keyword>
<dbReference type="PANTHER" id="PTHR11748:SF119">
    <property type="entry name" value="D-2-HYDROXYGLUTARATE DEHYDROGENASE"/>
    <property type="match status" value="1"/>
</dbReference>
<dbReference type="InterPro" id="IPR016164">
    <property type="entry name" value="FAD-linked_Oxase-like_C"/>
</dbReference>
<dbReference type="InterPro" id="IPR016169">
    <property type="entry name" value="FAD-bd_PCMH_sub2"/>
</dbReference>
<sequence>MKPNVAAAKAELSHLEIDENPATVRNKSRDFFWYSPVLKAEMDHLEADFVVNPKSEAEVIEVLKTCYKHDVPVTCRGGGTGNYGQAIPLAGGCVMHLTGMNKIKEIGAGYVVAEPGIIIKEMDAELKEKSGQELRMFPSTYSQASLGGFIAGGSGGIGSANWGALRDLGNIDRLRVITMEAEPRALEFTGEELHRVSHAYGTNGIITEIEMPLAPAYEWVEMFVRFDTFRKATEFAGQLTAEPGILIKLASVYAAPIAHKYFQRVKKYVTDQDHLCGVMVAPQSMAAFQTLLNRYEGGEVIYRSDNLEWDRHPGPVYEYGWNHTTLRALKFQKDLTYLQVRYGDDIEKIMTAYETFKDDLYMHLEVMREGAGISFAGLPIVFPKDKSELDDLVAKHEVMDCMIFNPHRYTLEEGGRQSTDKRQLDFKREADPKGLLNPGKMISWDEPDFDYADMYSYVKILPKPAPESEGAQ</sequence>